<keyword evidence="4 6" id="KW-0949">S-adenosyl-L-methionine</keyword>
<dbReference type="InterPro" id="IPR025799">
    <property type="entry name" value="Arg_MeTrfase"/>
</dbReference>
<dbReference type="SUPFAM" id="SSF53335">
    <property type="entry name" value="S-adenosyl-L-methionine-dependent methyltransferases"/>
    <property type="match status" value="1"/>
</dbReference>
<keyword evidence="9" id="KW-1185">Reference proteome</keyword>
<evidence type="ECO:0000256" key="2">
    <source>
        <dbReference type="ARBA" id="ARBA00022603"/>
    </source>
</evidence>
<evidence type="ECO:0000256" key="3">
    <source>
        <dbReference type="ARBA" id="ARBA00022679"/>
    </source>
</evidence>
<accession>A0A8W8N716</accession>
<dbReference type="GO" id="GO:0032259">
    <property type="term" value="P:methylation"/>
    <property type="evidence" value="ECO:0007669"/>
    <property type="project" value="UniProtKB-KW"/>
</dbReference>
<dbReference type="Pfam" id="PF06325">
    <property type="entry name" value="PrmA"/>
    <property type="match status" value="1"/>
</dbReference>
<evidence type="ECO:0000313" key="8">
    <source>
        <dbReference type="EnsemblMetazoa" id="G4929.5:cds"/>
    </source>
</evidence>
<dbReference type="PANTHER" id="PTHR11006">
    <property type="entry name" value="PROTEIN ARGININE N-METHYLTRANSFERASE"/>
    <property type="match status" value="1"/>
</dbReference>
<feature type="domain" description="Protein arginine N-methyltransferase" evidence="7">
    <location>
        <begin position="151"/>
        <end position="328"/>
    </location>
</feature>
<dbReference type="FunFam" id="3.40.50.150:FF:000003">
    <property type="entry name" value="Blast:Protein arginine N-methyltransferase 1"/>
    <property type="match status" value="1"/>
</dbReference>
<dbReference type="EnsemblMetazoa" id="G4929.4">
    <property type="protein sequence ID" value="G4929.4:cds"/>
    <property type="gene ID" value="G4929"/>
</dbReference>
<dbReference type="Gene3D" id="3.40.50.150">
    <property type="entry name" value="Vaccinia Virus protein VP39"/>
    <property type="match status" value="1"/>
</dbReference>
<dbReference type="PROSITE" id="PS51678">
    <property type="entry name" value="SAM_MT_PRMT"/>
    <property type="match status" value="1"/>
</dbReference>
<dbReference type="OMA" id="WKQTVIF"/>
<evidence type="ECO:0000256" key="5">
    <source>
        <dbReference type="ARBA" id="ARBA00049303"/>
    </source>
</evidence>
<dbReference type="InterPro" id="IPR029063">
    <property type="entry name" value="SAM-dependent_MTases_sf"/>
</dbReference>
<dbReference type="CDD" id="cd02440">
    <property type="entry name" value="AdoMet_MTases"/>
    <property type="match status" value="1"/>
</dbReference>
<dbReference type="Gene3D" id="2.70.160.11">
    <property type="entry name" value="Hnrnp arginine n-methyltransferase1"/>
    <property type="match status" value="1"/>
</dbReference>
<protein>
    <recommendedName>
        <fullName evidence="1">type I protein arginine methyltransferase</fullName>
        <ecNumber evidence="1">2.1.1.319</ecNumber>
    </recommendedName>
</protein>
<organism evidence="8 9">
    <name type="scientific">Magallana gigas</name>
    <name type="common">Pacific oyster</name>
    <name type="synonym">Crassostrea gigas</name>
    <dbReference type="NCBI Taxonomy" id="29159"/>
    <lineage>
        <taxon>Eukaryota</taxon>
        <taxon>Metazoa</taxon>
        <taxon>Spiralia</taxon>
        <taxon>Lophotrochozoa</taxon>
        <taxon>Mollusca</taxon>
        <taxon>Bivalvia</taxon>
        <taxon>Autobranchia</taxon>
        <taxon>Pteriomorphia</taxon>
        <taxon>Ostreida</taxon>
        <taxon>Ostreoidea</taxon>
        <taxon>Ostreidae</taxon>
        <taxon>Magallana</taxon>
    </lineage>
</organism>
<evidence type="ECO:0000256" key="1">
    <source>
        <dbReference type="ARBA" id="ARBA00011925"/>
    </source>
</evidence>
<evidence type="ECO:0000256" key="6">
    <source>
        <dbReference type="PROSITE-ProRule" id="PRU01015"/>
    </source>
</evidence>
<dbReference type="InterPro" id="IPR055135">
    <property type="entry name" value="PRMT_dom"/>
</dbReference>
<dbReference type="EnsemblMetazoa" id="G4929.1">
    <property type="protein sequence ID" value="G4929.1:cds"/>
    <property type="gene ID" value="G4929"/>
</dbReference>
<sequence length="413" mass="46034">MATGDGSDYFSSYSDLSVHTLMLKDKPRTLAYKEFIDKNKFLFQNKVVLDVGAGSGILSLFCASAGAAMVYAVEASNIVDLCNEIVKCNKMEDKIKVIKGKIEDVELPVEKVDIIVSEWMGFYLLHESMLDSVLFARDKWLSDSGMMIPSHATLYLTPVNMSKYVTENFRFWENAYGYDFSPIQTISMMSTLQQPVIECIEPKQCMSDPEIVHEFDLLTTKVEDLKSIQNNLTFKMTKTGLVHGFAAWFDVYFGSPTVSIPPSVSGQDLPRVHLVTLSTSPMVEATHWKQTIVFIPVSASVDEEDSLSCVLELTQDTSNPRLYNISIEMLDDQSGSEEDEEDEEDVSDHPLPCDCGSAKCLLISALMQKYDEEQTALELEAEEMDACAATEAARNMDLVENSGTHSVNGNIKE</sequence>
<dbReference type="GO" id="GO:0035242">
    <property type="term" value="F:protein-arginine omega-N asymmetric methyltransferase activity"/>
    <property type="evidence" value="ECO:0007669"/>
    <property type="project" value="UniProtKB-EC"/>
</dbReference>
<evidence type="ECO:0000313" key="9">
    <source>
        <dbReference type="Proteomes" id="UP000005408"/>
    </source>
</evidence>
<dbReference type="EnsemblMetazoa" id="G4929.3">
    <property type="protein sequence ID" value="G4929.3:cds"/>
    <property type="gene ID" value="G4929"/>
</dbReference>
<dbReference type="EC" id="2.1.1.319" evidence="1"/>
<dbReference type="EnsemblMetazoa" id="G4929.5">
    <property type="protein sequence ID" value="G4929.5:cds"/>
    <property type="gene ID" value="G4929"/>
</dbReference>
<dbReference type="GO" id="GO:0042054">
    <property type="term" value="F:histone methyltransferase activity"/>
    <property type="evidence" value="ECO:0007669"/>
    <property type="project" value="TreeGrafter"/>
</dbReference>
<reference evidence="8" key="1">
    <citation type="submission" date="2022-08" db="UniProtKB">
        <authorList>
            <consortium name="EnsemblMetazoa"/>
        </authorList>
    </citation>
    <scope>IDENTIFICATION</scope>
    <source>
        <strain evidence="8">05x7-T-G4-1.051#20</strain>
    </source>
</reference>
<dbReference type="Pfam" id="PF22528">
    <property type="entry name" value="PRMT_C"/>
    <property type="match status" value="1"/>
</dbReference>
<name>A0A8W8N716_MAGGI</name>
<dbReference type="OrthoDB" id="7848332at2759"/>
<comment type="catalytic activity">
    <reaction evidence="5">
        <text>L-arginyl-[protein] + S-adenosyl-L-methionine = N(omega)-methyl-L-arginyl-[protein] + S-adenosyl-L-homocysteine + H(+)</text>
        <dbReference type="Rhea" id="RHEA:48100"/>
        <dbReference type="Rhea" id="RHEA-COMP:10532"/>
        <dbReference type="Rhea" id="RHEA-COMP:11990"/>
        <dbReference type="ChEBI" id="CHEBI:15378"/>
        <dbReference type="ChEBI" id="CHEBI:29965"/>
        <dbReference type="ChEBI" id="CHEBI:57856"/>
        <dbReference type="ChEBI" id="CHEBI:59789"/>
        <dbReference type="ChEBI" id="CHEBI:65280"/>
    </reaction>
    <physiologicalReaction direction="left-to-right" evidence="5">
        <dbReference type="Rhea" id="RHEA:48101"/>
    </physiologicalReaction>
</comment>
<keyword evidence="3 6" id="KW-0808">Transferase</keyword>
<dbReference type="AlphaFoldDB" id="A0A8W8N716"/>
<evidence type="ECO:0000256" key="4">
    <source>
        <dbReference type="ARBA" id="ARBA00022691"/>
    </source>
</evidence>
<dbReference type="PANTHER" id="PTHR11006:SF102">
    <property type="entry name" value="PROTEIN ARGININE N-METHYLTRANSFERASE 1"/>
    <property type="match status" value="1"/>
</dbReference>
<dbReference type="Proteomes" id="UP000005408">
    <property type="component" value="Unassembled WGS sequence"/>
</dbReference>
<proteinExistence type="predicted"/>
<keyword evidence="2 6" id="KW-0489">Methyltransferase</keyword>
<evidence type="ECO:0000259" key="7">
    <source>
        <dbReference type="Pfam" id="PF22528"/>
    </source>
</evidence>